<reference evidence="9 10" key="1">
    <citation type="submission" date="2019-01" db="EMBL/GenBank/DDBJ databases">
        <title>Sinorhodobacter populi sp. nov. isolated from the symptomatic bark tissue of Populus euramericana canker.</title>
        <authorList>
            <person name="Xu G."/>
        </authorList>
    </citation>
    <scope>NUCLEOTIDE SEQUENCE [LARGE SCALE GENOMIC DNA]</scope>
    <source>
        <strain evidence="9 10">2D-5</strain>
    </source>
</reference>
<dbReference type="EMBL" id="SAUW01000009">
    <property type="protein sequence ID" value="RWR12138.1"/>
    <property type="molecule type" value="Genomic_DNA"/>
</dbReference>
<dbReference type="SUPFAM" id="SSF161098">
    <property type="entry name" value="MetI-like"/>
    <property type="match status" value="1"/>
</dbReference>
<feature type="transmembrane region" description="Helical" evidence="7">
    <location>
        <begin position="101"/>
        <end position="122"/>
    </location>
</feature>
<dbReference type="InterPro" id="IPR035906">
    <property type="entry name" value="MetI-like_sf"/>
</dbReference>
<keyword evidence="2 7" id="KW-0813">Transport</keyword>
<dbReference type="AlphaFoldDB" id="A0A443IVI4"/>
<evidence type="ECO:0000256" key="4">
    <source>
        <dbReference type="ARBA" id="ARBA00022692"/>
    </source>
</evidence>
<comment type="similarity">
    <text evidence="7">Belongs to the binding-protein-dependent transport system permease family.</text>
</comment>
<comment type="subcellular location">
    <subcellularLocation>
        <location evidence="1 7">Cell membrane</location>
        <topology evidence="1 7">Multi-pass membrane protein</topology>
    </subcellularLocation>
</comment>
<feature type="transmembrane region" description="Helical" evidence="7">
    <location>
        <begin position="285"/>
        <end position="306"/>
    </location>
</feature>
<evidence type="ECO:0000313" key="9">
    <source>
        <dbReference type="EMBL" id="RWR12138.1"/>
    </source>
</evidence>
<keyword evidence="4 7" id="KW-0812">Transmembrane</keyword>
<dbReference type="PANTHER" id="PTHR43163">
    <property type="entry name" value="DIPEPTIDE TRANSPORT SYSTEM PERMEASE PROTEIN DPPB-RELATED"/>
    <property type="match status" value="1"/>
</dbReference>
<dbReference type="RefSeq" id="WP_128269761.1">
    <property type="nucleotide sequence ID" value="NZ_SAUW01000009.1"/>
</dbReference>
<dbReference type="GO" id="GO:0071916">
    <property type="term" value="F:dipeptide transmembrane transporter activity"/>
    <property type="evidence" value="ECO:0007669"/>
    <property type="project" value="TreeGrafter"/>
</dbReference>
<keyword evidence="5 7" id="KW-1133">Transmembrane helix</keyword>
<keyword evidence="10" id="KW-1185">Reference proteome</keyword>
<name>A0A443IVI4_9RHOB</name>
<dbReference type="Pfam" id="PF00528">
    <property type="entry name" value="BPD_transp_1"/>
    <property type="match status" value="1"/>
</dbReference>
<evidence type="ECO:0000256" key="7">
    <source>
        <dbReference type="RuleBase" id="RU363032"/>
    </source>
</evidence>
<evidence type="ECO:0000256" key="2">
    <source>
        <dbReference type="ARBA" id="ARBA00022448"/>
    </source>
</evidence>
<feature type="domain" description="ABC transmembrane type-1" evidence="8">
    <location>
        <begin position="95"/>
        <end position="299"/>
    </location>
</feature>
<protein>
    <submittedName>
        <fullName evidence="9">ABC transporter permease</fullName>
    </submittedName>
</protein>
<dbReference type="Gene3D" id="1.10.3720.10">
    <property type="entry name" value="MetI-like"/>
    <property type="match status" value="1"/>
</dbReference>
<accession>A0A443IVI4</accession>
<dbReference type="Pfam" id="PF19300">
    <property type="entry name" value="BPD_transp_1_N"/>
    <property type="match status" value="1"/>
</dbReference>
<organism evidence="9 10">
    <name type="scientific">Paenirhodobacter populi</name>
    <dbReference type="NCBI Taxonomy" id="2306993"/>
    <lineage>
        <taxon>Bacteria</taxon>
        <taxon>Pseudomonadati</taxon>
        <taxon>Pseudomonadota</taxon>
        <taxon>Alphaproteobacteria</taxon>
        <taxon>Rhodobacterales</taxon>
        <taxon>Rhodobacter group</taxon>
        <taxon>Paenirhodobacter</taxon>
    </lineage>
</organism>
<evidence type="ECO:0000259" key="8">
    <source>
        <dbReference type="PROSITE" id="PS50928"/>
    </source>
</evidence>
<dbReference type="CDD" id="cd06261">
    <property type="entry name" value="TM_PBP2"/>
    <property type="match status" value="1"/>
</dbReference>
<evidence type="ECO:0000256" key="3">
    <source>
        <dbReference type="ARBA" id="ARBA00022475"/>
    </source>
</evidence>
<dbReference type="PANTHER" id="PTHR43163:SF6">
    <property type="entry name" value="DIPEPTIDE TRANSPORT SYSTEM PERMEASE PROTEIN DPPB-RELATED"/>
    <property type="match status" value="1"/>
</dbReference>
<evidence type="ECO:0000256" key="6">
    <source>
        <dbReference type="ARBA" id="ARBA00023136"/>
    </source>
</evidence>
<comment type="caution">
    <text evidence="9">The sequence shown here is derived from an EMBL/GenBank/DDBJ whole genome shotgun (WGS) entry which is preliminary data.</text>
</comment>
<proteinExistence type="inferred from homology"/>
<evidence type="ECO:0000313" key="10">
    <source>
        <dbReference type="Proteomes" id="UP000285710"/>
    </source>
</evidence>
<evidence type="ECO:0000256" key="5">
    <source>
        <dbReference type="ARBA" id="ARBA00022989"/>
    </source>
</evidence>
<keyword evidence="3" id="KW-1003">Cell membrane</keyword>
<dbReference type="InterPro" id="IPR000515">
    <property type="entry name" value="MetI-like"/>
</dbReference>
<dbReference type="PROSITE" id="PS50928">
    <property type="entry name" value="ABC_TM1"/>
    <property type="match status" value="1"/>
</dbReference>
<gene>
    <name evidence="9" type="ORF">D2T33_10095</name>
</gene>
<keyword evidence="6 7" id="KW-0472">Membrane</keyword>
<dbReference type="GO" id="GO:0005886">
    <property type="term" value="C:plasma membrane"/>
    <property type="evidence" value="ECO:0007669"/>
    <property type="project" value="UniProtKB-SubCell"/>
</dbReference>
<dbReference type="Proteomes" id="UP000285710">
    <property type="component" value="Unassembled WGS sequence"/>
</dbReference>
<feature type="transmembrane region" description="Helical" evidence="7">
    <location>
        <begin position="234"/>
        <end position="256"/>
    </location>
</feature>
<evidence type="ECO:0000256" key="1">
    <source>
        <dbReference type="ARBA" id="ARBA00004651"/>
    </source>
</evidence>
<feature type="transmembrane region" description="Helical" evidence="7">
    <location>
        <begin position="177"/>
        <end position="199"/>
    </location>
</feature>
<reference evidence="9 10" key="2">
    <citation type="submission" date="2019-01" db="EMBL/GenBank/DDBJ databases">
        <authorList>
            <person name="Li Y."/>
        </authorList>
    </citation>
    <scope>NUCLEOTIDE SEQUENCE [LARGE SCALE GENOMIC DNA]</scope>
    <source>
        <strain evidence="9 10">2D-5</strain>
    </source>
</reference>
<feature type="transmembrane region" description="Helical" evidence="7">
    <location>
        <begin position="134"/>
        <end position="157"/>
    </location>
</feature>
<dbReference type="InterPro" id="IPR045621">
    <property type="entry name" value="BPD_transp_1_N"/>
</dbReference>
<sequence length="314" mass="33706">MARYLLTRSLMLCLSLLAASLVVFLAIEVVPGDPASYMLGMNAAPDTVAALRDQLGLDEPLAWRYLHWVFGMMRGDFGVSYTYKVPVAGLIADRLALSLPLAGLALALSAALALPLGLIAAARRGKAADAAVMGVAQIGIALPNFWFAMLLVLLFALRWQVLPAGGFPGWSDPVAALRSLILPAVALALPQAAILARVLRSALIETMDQDYIRTARAKGLSRSQALTRHALRNALIPVLTILGMQCAFLIAGAIIIENVFYLPGLGRLIFQAITQRDLIVVESGVMLLVVTVILVSFVTDLAYALVDPRLRRRA</sequence>